<feature type="compositionally biased region" description="Basic and acidic residues" evidence="2">
    <location>
        <begin position="835"/>
        <end position="845"/>
    </location>
</feature>
<feature type="compositionally biased region" description="Basic and acidic residues" evidence="2">
    <location>
        <begin position="424"/>
        <end position="437"/>
    </location>
</feature>
<dbReference type="STRING" id="1314783.A0A165M4H1"/>
<feature type="region of interest" description="Disordered" evidence="2">
    <location>
        <begin position="2338"/>
        <end position="2933"/>
    </location>
</feature>
<feature type="compositionally biased region" description="Low complexity" evidence="2">
    <location>
        <begin position="1198"/>
        <end position="1255"/>
    </location>
</feature>
<feature type="compositionally biased region" description="Basic and acidic residues" evidence="2">
    <location>
        <begin position="1918"/>
        <end position="1939"/>
    </location>
</feature>
<feature type="compositionally biased region" description="Polar residues" evidence="2">
    <location>
        <begin position="1032"/>
        <end position="1050"/>
    </location>
</feature>
<feature type="compositionally biased region" description="Polar residues" evidence="2">
    <location>
        <begin position="144"/>
        <end position="159"/>
    </location>
</feature>
<feature type="compositionally biased region" description="Low complexity" evidence="2">
    <location>
        <begin position="2238"/>
        <end position="2251"/>
    </location>
</feature>
<dbReference type="PANTHER" id="PTHR34491:SF74">
    <property type="entry name" value="DUF4456 DOMAIN-CONTAINING PROTEIN"/>
    <property type="match status" value="1"/>
</dbReference>
<feature type="compositionally biased region" description="Polar residues" evidence="2">
    <location>
        <begin position="1"/>
        <end position="13"/>
    </location>
</feature>
<feature type="compositionally biased region" description="Low complexity" evidence="2">
    <location>
        <begin position="715"/>
        <end position="730"/>
    </location>
</feature>
<feature type="compositionally biased region" description="Polar residues" evidence="2">
    <location>
        <begin position="404"/>
        <end position="420"/>
    </location>
</feature>
<proteinExistence type="predicted"/>
<dbReference type="PANTHER" id="PTHR34491">
    <property type="entry name" value="A-TYPE INCLUSION PROTEIN, PUTATIVE-RELATED"/>
    <property type="match status" value="1"/>
</dbReference>
<feature type="compositionally biased region" description="Basic and acidic residues" evidence="2">
    <location>
        <begin position="2522"/>
        <end position="2538"/>
    </location>
</feature>
<feature type="compositionally biased region" description="Low complexity" evidence="2">
    <location>
        <begin position="349"/>
        <end position="403"/>
    </location>
</feature>
<feature type="compositionally biased region" description="Low complexity" evidence="2">
    <location>
        <begin position="2964"/>
        <end position="2973"/>
    </location>
</feature>
<reference evidence="3 4" key="1">
    <citation type="journal article" date="2016" name="Mol. Biol. Evol.">
        <title>Comparative Genomics of Early-Diverging Mushroom-Forming Fungi Provides Insights into the Origins of Lignocellulose Decay Capabilities.</title>
        <authorList>
            <person name="Nagy L.G."/>
            <person name="Riley R."/>
            <person name="Tritt A."/>
            <person name="Adam C."/>
            <person name="Daum C."/>
            <person name="Floudas D."/>
            <person name="Sun H."/>
            <person name="Yadav J.S."/>
            <person name="Pangilinan J."/>
            <person name="Larsson K.H."/>
            <person name="Matsuura K."/>
            <person name="Barry K."/>
            <person name="Labutti K."/>
            <person name="Kuo R."/>
            <person name="Ohm R.A."/>
            <person name="Bhattacharya S.S."/>
            <person name="Shirouzu T."/>
            <person name="Yoshinaga Y."/>
            <person name="Martin F.M."/>
            <person name="Grigoriev I.V."/>
            <person name="Hibbett D.S."/>
        </authorList>
    </citation>
    <scope>NUCLEOTIDE SEQUENCE [LARGE SCALE GENOMIC DNA]</scope>
    <source>
        <strain evidence="3 4">L-15889</strain>
    </source>
</reference>
<feature type="compositionally biased region" description="Polar residues" evidence="2">
    <location>
        <begin position="2561"/>
        <end position="2572"/>
    </location>
</feature>
<feature type="compositionally biased region" description="Basic and acidic residues" evidence="2">
    <location>
        <begin position="2368"/>
        <end position="2387"/>
    </location>
</feature>
<feature type="region of interest" description="Disordered" evidence="2">
    <location>
        <begin position="1"/>
        <end position="86"/>
    </location>
</feature>
<feature type="compositionally biased region" description="Low complexity" evidence="2">
    <location>
        <begin position="676"/>
        <end position="699"/>
    </location>
</feature>
<feature type="compositionally biased region" description="Low complexity" evidence="2">
    <location>
        <begin position="273"/>
        <end position="292"/>
    </location>
</feature>
<evidence type="ECO:0000313" key="3">
    <source>
        <dbReference type="EMBL" id="KZT65222.1"/>
    </source>
</evidence>
<gene>
    <name evidence="3" type="ORF">DAEQUDRAFT_542915</name>
</gene>
<feature type="compositionally biased region" description="Basic and acidic residues" evidence="2">
    <location>
        <begin position="2873"/>
        <end position="2887"/>
    </location>
</feature>
<feature type="region of interest" description="Disordered" evidence="2">
    <location>
        <begin position="249"/>
        <end position="294"/>
    </location>
</feature>
<feature type="region of interest" description="Disordered" evidence="2">
    <location>
        <begin position="174"/>
        <end position="235"/>
    </location>
</feature>
<name>A0A165M4H1_9APHY</name>
<evidence type="ECO:0000256" key="1">
    <source>
        <dbReference type="SAM" id="Coils"/>
    </source>
</evidence>
<evidence type="ECO:0000256" key="2">
    <source>
        <dbReference type="SAM" id="MobiDB-lite"/>
    </source>
</evidence>
<feature type="region of interest" description="Disordered" evidence="2">
    <location>
        <begin position="809"/>
        <end position="888"/>
    </location>
</feature>
<feature type="compositionally biased region" description="Pro residues" evidence="2">
    <location>
        <begin position="2136"/>
        <end position="2162"/>
    </location>
</feature>
<feature type="compositionally biased region" description="Low complexity" evidence="2">
    <location>
        <begin position="1647"/>
        <end position="1674"/>
    </location>
</feature>
<feature type="compositionally biased region" description="Pro residues" evidence="2">
    <location>
        <begin position="3303"/>
        <end position="3320"/>
    </location>
</feature>
<evidence type="ECO:0000313" key="4">
    <source>
        <dbReference type="Proteomes" id="UP000076727"/>
    </source>
</evidence>
<evidence type="ECO:0008006" key="5">
    <source>
        <dbReference type="Google" id="ProtNLM"/>
    </source>
</evidence>
<feature type="region of interest" description="Disordered" evidence="2">
    <location>
        <begin position="3283"/>
        <end position="3406"/>
    </location>
</feature>
<feature type="region of interest" description="Disordered" evidence="2">
    <location>
        <begin position="1640"/>
        <end position="1702"/>
    </location>
</feature>
<feature type="region of interest" description="Disordered" evidence="2">
    <location>
        <begin position="1187"/>
        <end position="1271"/>
    </location>
</feature>
<feature type="compositionally biased region" description="Low complexity" evidence="2">
    <location>
        <begin position="1574"/>
        <end position="1586"/>
    </location>
</feature>
<feature type="compositionally biased region" description="Basic and acidic residues" evidence="2">
    <location>
        <begin position="2900"/>
        <end position="2933"/>
    </location>
</feature>
<accession>A0A165M4H1</accession>
<feature type="compositionally biased region" description="Pro residues" evidence="2">
    <location>
        <begin position="2953"/>
        <end position="2962"/>
    </location>
</feature>
<feature type="compositionally biased region" description="Low complexity" evidence="2">
    <location>
        <begin position="2539"/>
        <end position="2551"/>
    </location>
</feature>
<feature type="compositionally biased region" description="Low complexity" evidence="2">
    <location>
        <begin position="992"/>
        <end position="1015"/>
    </location>
</feature>
<feature type="compositionally biased region" description="Low complexity" evidence="2">
    <location>
        <begin position="2338"/>
        <end position="2351"/>
    </location>
</feature>
<feature type="compositionally biased region" description="Pro residues" evidence="2">
    <location>
        <begin position="3346"/>
        <end position="3359"/>
    </location>
</feature>
<feature type="region of interest" description="Disordered" evidence="2">
    <location>
        <begin position="2948"/>
        <end position="2989"/>
    </location>
</feature>
<feature type="compositionally biased region" description="Low complexity" evidence="2">
    <location>
        <begin position="1682"/>
        <end position="1694"/>
    </location>
</feature>
<feature type="compositionally biased region" description="Polar residues" evidence="2">
    <location>
        <begin position="177"/>
        <end position="194"/>
    </location>
</feature>
<feature type="region of interest" description="Disordered" evidence="2">
    <location>
        <begin position="112"/>
        <end position="159"/>
    </location>
</feature>
<sequence>MSEFSSITPSTGPRSPLFGTATFSTLSPTQTPLSPSRLSSTIRSATPITSSYDSDDASSGRQMRRIVVSPSPTSRDSDTYAYTEEDSMLDAAEVEAELARINNDIDDFLSEVSRGSSKDASSYSSHTGPSTYSSYTGPSTYTTRTDSVSNAGSGTSANYRSAVGIVSMAERGPRVLSTISEHTENTPSRPSSYPSAGDANRLSAHIEGVVSHTRSATEPSQGTQPPRPLPSTPGPKVVERIAFFEDRTAASSGSPVLPLGHTRTGSAPSAVRSPSPYTTTPSRSMPTLSSTGYGYGSTTGYGSTAYGSRPSSRTGSAASYSGLNTTMSSMLSPAPRIQSVLSWDSRNPTSTADTTLTSRTPVSGSTYTASGTGTYTNPSSNTFSDTLTSFDPTTTTPTSTNTTQRQMSPSDRTALSQVRNVINRWKERTPSMGKSERSATSPSPTQSDGLFSIRRRASRGSARLRDRALQAANRSAGRRASDPVSAAGAEESGSGSLSTSGLLPPPFDISEMGQYAGATETQEPLRIGLLWYLNVHAVPPYRWQRCQALLYPHMLLLSWIAPGGGRGIVTLDLLNCTEVQSAKSPTHQGAQDDVGTLAAIMQSQSASSGAETQLGEAELMQTLSPFHLLYSDGIERLGTDSPRERVRWVSAIWDVLDRAVSIPDRSATGSPTGSVRTTRSFASTGSSRSGTASGSASTRYVPHVDTIPDISDLQSISGSSTRTGLSRGPSLASAHRTRATDDSAVSNQAFLYPGDPRVIGPSRSSSIRRTSSLTDLDEEFASAVRRARDSRPGLGFGLGLAGGIPVGDGSPVTVSSGPRLGREVYMSPPPSVGRGSERARSRASDVSDDAFFSASGRSRTPATSYYSTSSFTRDLTTTGTRTGTGLGTDETLLDIVSGTGTNIVASTLSLRGTTSASMLGDSHSSSSGMPSTSPSRSSLTRSRAVARRTPRSSSRSYSSYERSTEDTSDKENTSSYTPTASRSYTEGFSTLESYSSSYTPTRSYTPTPPSSSYTRSSDDRTRSTDEPDSEPGRSSTTAQSTEYVTARSPSELSYASLPTIPSLHSEYETAEVCSTEYETAPKCPTELSSEYETAEVCPTEPGSEYVTAEVCPSEAETDYKTAECRCAKPKDEDVVSISAPSAIPTIPSASPRSVADVLLPENIPLPPSVYSPSVTPTELLEEILSPAEEPVPSPSPLVPSEVESSIISIPGPSPIPTTESPLGSLPSVSTVSTPTESSITPTPTDLLTPTVPSTVDQPPTPSSPGIPESLWGVETDESYESSLLRASPSVQSLALPEGADTSFETSFLRPSGSPFTEEEDISLLTPITELSTESATSVPSSPSESMTPTPSTISLPPSVPSPTPISIEAPLPTVTLSRTPSSVSTISSISMSSSVLGPRSLFEYPLSVAEEDVSTEPSLLSVIPSPTIRPISPRVVPLPPSPVPTLEPPTPTMSVSITTPRGDIPSIMTDLETVPSEAPSTILTHDVNRLLQYLNDIDTQRGAESREMAHNIEEIRHLLEELRDNQQELPVPFPQPQPPQTPSTVREVIREVPYPVSVPAPGVPPPVPRKDRSVGGSSIISPSPVGLRDLPQMIPRATPPRLIPIPLTPPPIRIASPDTISETMSFLSSHHSDDLSLMESEPYLGMPTSPSWPSEPSSSPESSPSSEPLTLSASPTPPPSSSTPASPTPSTASSGTVRQIPPVNLSALRDALAQIREELATLQTSQAAASQILEELRARPAGQDVSECCRRLEEAIQRILEQTQRPPAPPRDDRSESLYPSGSDTSLFEHIARLREEVARDLPPIQMPVPVRVGPSFDERLVDMLAEGPPVTRQPIQPPPPIVPLTYRPGPRISRPRSASPVFETDLPPRPSTYPVTQPVDFEPRRRPVRRTPRPPRYPPVEPSETDSQYPMQGLPSDRSRPRTRPPEEDIDFLREVQRGRRRRRPDISDGGFQAPDTGRRPTTAPAAFGDVPPAHGPPAGGAQPVPGAPAPPPGVFAPAPPTQTVLQIPFDDILTLLRDNRTAQLASIDQIREVMRYLRDFNDWHGRDVEDRHAEIRGLNARIDQIRDLMYDLTGRREAPQAAPVVPTPQSSAPPPGVVIPPMPQGPYPPGFVPQPGVAYSEGPVIPDFRRDEPTPSPPYPPVIPPTPPPGMPQPFIPPAPGAYVIPPQAPINIYPGPQQTYEEEPPVRPSRPPSLRSSSPTDSESYESDVRPTYIPPPGAAQPMQVSAMPPPPITVIPGQQPQPQVHVHPSPPRSPTGTERRYAEPSSRPGSPRRAYSRSPSPVVVHIPDRSEPRPGSPRHPDAPRTDIASPPLHALASTPQPAIIVQPPAQYISGQQPMMPMQQPLPQVINMQEPPPPSSPLRTEYSDYRPPTEHIVVRTEPSERPPPSEPHRLHRSPSPPPSAPLIVQPAPGIQPAMPPGERIYVQPSQQPAPEIIVRTEGERPRSRSPREEEYERRRRSPREYDREDPRTRRYSRSPPYDPRTRRYSRSPPDDQRTRRYSRSPPDDQRTRRYSRSPPYDDRGRYTGRPEERYGRPSTARTRPISRSPPRDDRYGRPSTQRRYPSRSPSPVIVRVGRSPPRTHVSRRLSRSPTLIERVPSPRRPHSPSYDEGYPPRRTSRSPEDSIRHVPHRPPRSDRPPERDTDADRGASPPIHEEERFESPPPSRPTVVRSAIGRPPSRGPTVLEVGDQGESYPPSIASPQVVRIPASRPARTPSARVPSGRRSEVTVGPTLYEGTPEGEHVELPGTPPDVSDLQEEYMRADRRTPAPVSRAPTTRSAREQRVQYAPSEEEPTRVPPPAREVAPELEYAEEPPAEHYAPSQEEPYERAAPSVPPSAPPSRRPTVRPAPSTAVEQYRESGPGALGFEDAERERNERFGELERQITGTLGTLQEAEAARDQAFRGNEDERQRIFEDREARRDQEAAERRDAVWRELEDRLANVVQQVPLPVPPPPEPAAEPDGAVPDGAVPGAESPVPEVQPEVPVDRPADLQSVVESIRNVAQDAASRHAQEILETVRLEREELMRERQLAQAEHERQQAELEAARARYDEDREARIHALEEELAAVRAELENERQLRLTEETERRERERTEMLERDEAMRSQLIDITNLVSEQREELQRKRELTEQHWAEKQRWMEQCDDANAELRRLVQQVIDARVADKAQCDADREARANDPSVQNVLDEMADFRHEQDQLLRQMAETWRADCERQHQETLTAVRSTANEQIPFNIQGYLDEFSRSLAAEVRMLLGEVGRLREERRNIQYELGCLLTMKSKIGPGGEFDPDWRPPTGPCARDGQPAPPPSEAPPEVPPPEEPPQTARPAWRSVMQRGSRRSRRSQATAPPPPPEPTPPARPPVESWATWQPNLNFVPTPPPNPPTTLLVPQQESPGLFGPRSPRSVQR</sequence>
<feature type="compositionally biased region" description="Basic and acidic residues" evidence="2">
    <location>
        <begin position="1016"/>
        <end position="1025"/>
    </location>
</feature>
<feature type="region of interest" description="Disordered" evidence="2">
    <location>
        <begin position="344"/>
        <end position="503"/>
    </location>
</feature>
<feature type="region of interest" description="Disordered" evidence="2">
    <location>
        <begin position="1829"/>
        <end position="2003"/>
    </location>
</feature>
<feature type="compositionally biased region" description="Polar residues" evidence="2">
    <location>
        <begin position="438"/>
        <end position="449"/>
    </location>
</feature>
<feature type="region of interest" description="Disordered" evidence="2">
    <location>
        <begin position="663"/>
        <end position="747"/>
    </location>
</feature>
<feature type="compositionally biased region" description="Low complexity" evidence="2">
    <location>
        <begin position="872"/>
        <end position="888"/>
    </location>
</feature>
<dbReference type="OrthoDB" id="2507336at2759"/>
<feature type="compositionally biased region" description="Pro residues" evidence="2">
    <location>
        <begin position="1987"/>
        <end position="2002"/>
    </location>
</feature>
<feature type="region of interest" description="Disordered" evidence="2">
    <location>
        <begin position="2121"/>
        <end position="2325"/>
    </location>
</feature>
<feature type="region of interest" description="Disordered" evidence="2">
    <location>
        <begin position="914"/>
        <end position="1050"/>
    </location>
</feature>
<feature type="compositionally biased region" description="Polar residues" evidence="2">
    <location>
        <begin position="856"/>
        <end position="871"/>
    </location>
</feature>
<feature type="compositionally biased region" description="Low complexity" evidence="2">
    <location>
        <begin position="915"/>
        <end position="943"/>
    </location>
</feature>
<protein>
    <recommendedName>
        <fullName evidence="5">PH domain-containing protein</fullName>
    </recommendedName>
</protein>
<feature type="region of interest" description="Disordered" evidence="2">
    <location>
        <begin position="1560"/>
        <end position="1590"/>
    </location>
</feature>
<feature type="region of interest" description="Disordered" evidence="2">
    <location>
        <begin position="1760"/>
        <end position="1783"/>
    </location>
</feature>
<feature type="compositionally biased region" description="Polar residues" evidence="2">
    <location>
        <begin position="212"/>
        <end position="224"/>
    </location>
</feature>
<feature type="compositionally biased region" description="Low complexity" evidence="2">
    <location>
        <begin position="121"/>
        <end position="143"/>
    </location>
</feature>
<organism evidence="3 4">
    <name type="scientific">Daedalea quercina L-15889</name>
    <dbReference type="NCBI Taxonomy" id="1314783"/>
    <lineage>
        <taxon>Eukaryota</taxon>
        <taxon>Fungi</taxon>
        <taxon>Dikarya</taxon>
        <taxon>Basidiomycota</taxon>
        <taxon>Agaricomycotina</taxon>
        <taxon>Agaricomycetes</taxon>
        <taxon>Polyporales</taxon>
        <taxon>Fomitopsis</taxon>
    </lineage>
</organism>
<feature type="compositionally biased region" description="Basic and acidic residues" evidence="2">
    <location>
        <begin position="2441"/>
        <end position="2475"/>
    </location>
</feature>
<feature type="compositionally biased region" description="Low complexity" evidence="2">
    <location>
        <begin position="951"/>
        <end position="961"/>
    </location>
</feature>
<keyword evidence="4" id="KW-1185">Reference proteome</keyword>
<feature type="coiled-coil region" evidence="1">
    <location>
        <begin position="3012"/>
        <end position="3082"/>
    </location>
</feature>
<feature type="compositionally biased region" description="Low complexity" evidence="2">
    <location>
        <begin position="1331"/>
        <end position="1356"/>
    </location>
</feature>
<feature type="compositionally biased region" description="Low complexity" evidence="2">
    <location>
        <begin position="485"/>
        <end position="502"/>
    </location>
</feature>
<feature type="compositionally biased region" description="Basic and acidic residues" evidence="2">
    <location>
        <begin position="962"/>
        <end position="972"/>
    </location>
</feature>
<feature type="compositionally biased region" description="Basic and acidic residues" evidence="2">
    <location>
        <begin position="2290"/>
        <end position="2308"/>
    </location>
</feature>
<feature type="coiled-coil region" evidence="1">
    <location>
        <begin position="3112"/>
        <end position="3157"/>
    </location>
</feature>
<feature type="compositionally biased region" description="Polar residues" evidence="2">
    <location>
        <begin position="21"/>
        <end position="61"/>
    </location>
</feature>
<keyword evidence="1" id="KW-0175">Coiled coil</keyword>
<feature type="compositionally biased region" description="Pro residues" evidence="2">
    <location>
        <begin position="2837"/>
        <end position="2846"/>
    </location>
</feature>
<feature type="compositionally biased region" description="Low complexity" evidence="2">
    <location>
        <begin position="2268"/>
        <end position="2285"/>
    </location>
</feature>
<feature type="region of interest" description="Disordered" evidence="2">
    <location>
        <begin position="1325"/>
        <end position="1366"/>
    </location>
</feature>
<feature type="compositionally biased region" description="Polar residues" evidence="2">
    <location>
        <begin position="973"/>
        <end position="991"/>
    </location>
</feature>
<dbReference type="EMBL" id="KV429110">
    <property type="protein sequence ID" value="KZT65222.1"/>
    <property type="molecule type" value="Genomic_DNA"/>
</dbReference>
<feature type="compositionally biased region" description="Basic and acidic residues" evidence="2">
    <location>
        <begin position="2638"/>
        <end position="2665"/>
    </location>
</feature>
<feature type="compositionally biased region" description="Low complexity" evidence="2">
    <location>
        <begin position="2195"/>
        <end position="2205"/>
    </location>
</feature>
<dbReference type="Proteomes" id="UP000076727">
    <property type="component" value="Unassembled WGS sequence"/>
</dbReference>